<feature type="domain" description="Flagellar basal body rod protein N-terminal" evidence="9">
    <location>
        <begin position="10"/>
        <end position="35"/>
    </location>
</feature>
<evidence type="ECO:0000259" key="9">
    <source>
        <dbReference type="Pfam" id="PF00460"/>
    </source>
</evidence>
<evidence type="ECO:0000256" key="4">
    <source>
        <dbReference type="ARBA" id="ARBA00023143"/>
    </source>
</evidence>
<comment type="subcellular location">
    <subcellularLocation>
        <location evidence="1 8">Bacterial flagellum basal body</location>
    </subcellularLocation>
</comment>
<dbReference type="Pfam" id="PF22692">
    <property type="entry name" value="LlgE_F_G_D1"/>
    <property type="match status" value="1"/>
</dbReference>
<evidence type="ECO:0000313" key="13">
    <source>
        <dbReference type="Proteomes" id="UP000028073"/>
    </source>
</evidence>
<evidence type="ECO:0000256" key="2">
    <source>
        <dbReference type="ARBA" id="ARBA00009677"/>
    </source>
</evidence>
<dbReference type="GO" id="GO:0009426">
    <property type="term" value="C:bacterial-type flagellum basal body, distal rod"/>
    <property type="evidence" value="ECO:0007669"/>
    <property type="project" value="UniProtKB-UniRule"/>
</dbReference>
<evidence type="ECO:0000259" key="10">
    <source>
        <dbReference type="Pfam" id="PF06429"/>
    </source>
</evidence>
<dbReference type="PANTHER" id="PTHR30435:SF19">
    <property type="entry name" value="FLAGELLAR BASAL-BODY ROD PROTEIN FLGG"/>
    <property type="match status" value="1"/>
</dbReference>
<evidence type="ECO:0000256" key="8">
    <source>
        <dbReference type="RuleBase" id="RU362116"/>
    </source>
</evidence>
<dbReference type="OrthoDB" id="9804559at2"/>
<evidence type="ECO:0000259" key="11">
    <source>
        <dbReference type="Pfam" id="PF22692"/>
    </source>
</evidence>
<dbReference type="InterPro" id="IPR053967">
    <property type="entry name" value="LlgE_F_G-like_D1"/>
</dbReference>
<evidence type="ECO:0000256" key="3">
    <source>
        <dbReference type="ARBA" id="ARBA00017948"/>
    </source>
</evidence>
<feature type="domain" description="Flagellar hook protein FlgE/F/G-like D1" evidence="11">
    <location>
        <begin position="96"/>
        <end position="159"/>
    </location>
</feature>
<reference evidence="12 13" key="1">
    <citation type="submission" date="2014-06" db="EMBL/GenBank/DDBJ databases">
        <title>Whole Genome Sequences of Three Symbiotic Endozoicomonas Bacteria.</title>
        <authorList>
            <person name="Neave M.J."/>
            <person name="Apprill A."/>
            <person name="Voolstra C.R."/>
        </authorList>
    </citation>
    <scope>NUCLEOTIDE SEQUENCE [LARGE SCALE GENOMIC DNA]</scope>
    <source>
        <strain evidence="12 13">DSM 25634</strain>
    </source>
</reference>
<protein>
    <recommendedName>
        <fullName evidence="3 7">Flagellar basal-body rod protein FlgG</fullName>
    </recommendedName>
    <alternativeName>
        <fullName evidence="6 8">Distal rod protein</fullName>
    </alternativeName>
</protein>
<keyword evidence="12" id="KW-0282">Flagellum</keyword>
<evidence type="ECO:0000256" key="5">
    <source>
        <dbReference type="ARBA" id="ARBA00025933"/>
    </source>
</evidence>
<dbReference type="InterPro" id="IPR037925">
    <property type="entry name" value="FlgE/F/G-like"/>
</dbReference>
<evidence type="ECO:0000313" key="12">
    <source>
        <dbReference type="EMBL" id="KEQ16352.1"/>
    </source>
</evidence>
<evidence type="ECO:0000256" key="1">
    <source>
        <dbReference type="ARBA" id="ARBA00004117"/>
    </source>
</evidence>
<proteinExistence type="inferred from homology"/>
<dbReference type="NCBIfam" id="TIGR03506">
    <property type="entry name" value="FlgEFG_subfam"/>
    <property type="match status" value="2"/>
</dbReference>
<keyword evidence="12" id="KW-0966">Cell projection</keyword>
<dbReference type="RefSeq" id="WP_034839794.1">
    <property type="nucleotide sequence ID" value="NZ_JOKH01000005.1"/>
</dbReference>
<dbReference type="NCBIfam" id="TIGR02488">
    <property type="entry name" value="flgG_G_neg"/>
    <property type="match status" value="1"/>
</dbReference>
<dbReference type="Pfam" id="PF06429">
    <property type="entry name" value="Flg_bbr_C"/>
    <property type="match status" value="1"/>
</dbReference>
<evidence type="ECO:0000256" key="6">
    <source>
        <dbReference type="ARBA" id="ARBA00032912"/>
    </source>
</evidence>
<dbReference type="InterPro" id="IPR020013">
    <property type="entry name" value="Flagellar_FlgE/F/G"/>
</dbReference>
<comment type="similarity">
    <text evidence="2 8">Belongs to the flagella basal body rod proteins family.</text>
</comment>
<dbReference type="PANTHER" id="PTHR30435">
    <property type="entry name" value="FLAGELLAR PROTEIN"/>
    <property type="match status" value="1"/>
</dbReference>
<dbReference type="InterPro" id="IPR012834">
    <property type="entry name" value="FlgG_G_neg"/>
</dbReference>
<evidence type="ECO:0000256" key="7">
    <source>
        <dbReference type="NCBIfam" id="TIGR02488"/>
    </source>
</evidence>
<comment type="subunit">
    <text evidence="5 8">The basal body constitutes a major portion of the flagellar organelle and consists of four rings (L,P,S, and M) mounted on a central rod. The rod consists of about 26 subunits of FlgG in the distal portion, and FlgB, FlgC and FlgF are thought to build up the proximal portion of the rod with about 6 subunits each.</text>
</comment>
<feature type="domain" description="Flagellar basal-body/hook protein C-terminal" evidence="10">
    <location>
        <begin position="216"/>
        <end position="259"/>
    </location>
</feature>
<name>A0A081ND29_9GAMM</name>
<dbReference type="Pfam" id="PF00460">
    <property type="entry name" value="Flg_bb_rod"/>
    <property type="match status" value="1"/>
</dbReference>
<comment type="caution">
    <text evidence="12">The sequence shown here is derived from an EMBL/GenBank/DDBJ whole genome shotgun (WGS) entry which is preliminary data.</text>
</comment>
<accession>A0A081ND29</accession>
<dbReference type="eggNOG" id="COG4786">
    <property type="taxonomic scope" value="Bacteria"/>
</dbReference>
<dbReference type="InterPro" id="IPR019776">
    <property type="entry name" value="Flagellar_basal_body_rod_CS"/>
</dbReference>
<dbReference type="SUPFAM" id="SSF117143">
    <property type="entry name" value="Flagellar hook protein flgE"/>
    <property type="match status" value="1"/>
</dbReference>
<keyword evidence="13" id="KW-1185">Reference proteome</keyword>
<dbReference type="EMBL" id="JOKH01000005">
    <property type="protein sequence ID" value="KEQ16352.1"/>
    <property type="molecule type" value="Genomic_DNA"/>
</dbReference>
<dbReference type="PROSITE" id="PS00588">
    <property type="entry name" value="FLAGELLA_BB_ROD"/>
    <property type="match status" value="1"/>
</dbReference>
<dbReference type="Proteomes" id="UP000028073">
    <property type="component" value="Unassembled WGS sequence"/>
</dbReference>
<dbReference type="InterPro" id="IPR010930">
    <property type="entry name" value="Flg_bb/hook_C_dom"/>
</dbReference>
<dbReference type="STRING" id="1137799.GZ78_20950"/>
<keyword evidence="4 8" id="KW-0975">Bacterial flagellum</keyword>
<dbReference type="InterPro" id="IPR001444">
    <property type="entry name" value="Flag_bb_rod_N"/>
</dbReference>
<dbReference type="GO" id="GO:0071978">
    <property type="term" value="P:bacterial-type flagellum-dependent swarming motility"/>
    <property type="evidence" value="ECO:0007669"/>
    <property type="project" value="TreeGrafter"/>
</dbReference>
<sequence>MNPSLWISKTGLSAQDKQMSVISNNLANVSTIGFKRDRVSFEDLFYHVERQPGALSDQQNELPSGLQLGSGVRITGTQKIFTPGSYQTTNQSLDMAIVGNGFFRVLMPDGSPAYTRNGQFHLNTQGTMVTAAGLPLEPEITVPNGAQNLTISRDGIVMVTLPGEVDPTEIGQVNLVSFVNPAGLASRGGNLYVQTASSGEEVEAAPGSEGLGEVKQFTLESSNVSVVEELVNMISVQRAYEMNSKAISAADEMMSYANQVL</sequence>
<organism evidence="12 13">
    <name type="scientific">Endozoicomonas numazuensis</name>
    <dbReference type="NCBI Taxonomy" id="1137799"/>
    <lineage>
        <taxon>Bacteria</taxon>
        <taxon>Pseudomonadati</taxon>
        <taxon>Pseudomonadota</taxon>
        <taxon>Gammaproteobacteria</taxon>
        <taxon>Oceanospirillales</taxon>
        <taxon>Endozoicomonadaceae</taxon>
        <taxon>Endozoicomonas</taxon>
    </lineage>
</organism>
<dbReference type="AlphaFoldDB" id="A0A081ND29"/>
<gene>
    <name evidence="12" type="primary">flgG</name>
    <name evidence="12" type="ORF">GZ78_20950</name>
</gene>
<keyword evidence="12" id="KW-0969">Cilium</keyword>